<evidence type="ECO:0000313" key="1">
    <source>
        <dbReference type="EMBL" id="NYT35643.1"/>
    </source>
</evidence>
<sequence>MRFFDLFLRRAGVRQAPARVASQLSRFTVVCPRNSLADIRRQIYLDFEAAGLTVSGLRVDHAHRHDMATACVTVSCPPDKRRVLMMQARQVKDYPGVHQVRWGDQRHLALN</sequence>
<organism evidence="1 2">
    <name type="scientific">Allopusillimonas soli</name>
    <dbReference type="NCBI Taxonomy" id="659016"/>
    <lineage>
        <taxon>Bacteria</taxon>
        <taxon>Pseudomonadati</taxon>
        <taxon>Pseudomonadota</taxon>
        <taxon>Betaproteobacteria</taxon>
        <taxon>Burkholderiales</taxon>
        <taxon>Alcaligenaceae</taxon>
        <taxon>Allopusillimonas</taxon>
    </lineage>
</organism>
<gene>
    <name evidence="1" type="ORF">H0A68_02065</name>
</gene>
<keyword evidence="2" id="KW-1185">Reference proteome</keyword>
<dbReference type="Gene3D" id="3.30.70.260">
    <property type="match status" value="1"/>
</dbReference>
<dbReference type="Proteomes" id="UP000580517">
    <property type="component" value="Unassembled WGS sequence"/>
</dbReference>
<dbReference type="AlphaFoldDB" id="A0A853F6C4"/>
<name>A0A853F6C4_9BURK</name>
<accession>A0A853F6C4</accession>
<dbReference type="EMBL" id="JACCEW010000001">
    <property type="protein sequence ID" value="NYT35643.1"/>
    <property type="molecule type" value="Genomic_DNA"/>
</dbReference>
<proteinExistence type="predicted"/>
<evidence type="ECO:0008006" key="3">
    <source>
        <dbReference type="Google" id="ProtNLM"/>
    </source>
</evidence>
<evidence type="ECO:0000313" key="2">
    <source>
        <dbReference type="Proteomes" id="UP000580517"/>
    </source>
</evidence>
<dbReference type="OrthoDB" id="8942629at2"/>
<comment type="caution">
    <text evidence="1">The sequence shown here is derived from an EMBL/GenBank/DDBJ whole genome shotgun (WGS) entry which is preliminary data.</text>
</comment>
<reference evidence="1 2" key="1">
    <citation type="submission" date="2020-07" db="EMBL/GenBank/DDBJ databases">
        <title>Taxonomic revisions and descriptions of new bacterial species based on genomic comparisons in the high-G+C-content subgroup of the family Alcaligenaceae.</title>
        <authorList>
            <person name="Szabo A."/>
            <person name="Felfoldi T."/>
        </authorList>
    </citation>
    <scope>NUCLEOTIDE SEQUENCE [LARGE SCALE GENOMIC DNA]</scope>
    <source>
        <strain evidence="1 2">DSM 25264</strain>
    </source>
</reference>
<protein>
    <recommendedName>
        <fullName evidence="3">DUF503 domain-containing protein</fullName>
    </recommendedName>
</protein>
<dbReference type="RefSeq" id="WP_129968291.1">
    <property type="nucleotide sequence ID" value="NZ_JACCEW010000001.1"/>
</dbReference>